<dbReference type="PANTHER" id="PTHR14269">
    <property type="entry name" value="CDP-DIACYLGLYCEROL--GLYCEROL-3-PHOSPHATE 3-PHOSPHATIDYLTRANSFERASE-RELATED"/>
    <property type="match status" value="1"/>
</dbReference>
<keyword evidence="10" id="KW-1208">Phospholipid metabolism</keyword>
<feature type="transmembrane region" description="Helical" evidence="13">
    <location>
        <begin position="76"/>
        <end position="101"/>
    </location>
</feature>
<evidence type="ECO:0000256" key="4">
    <source>
        <dbReference type="ARBA" id="ARBA00022679"/>
    </source>
</evidence>
<evidence type="ECO:0000256" key="10">
    <source>
        <dbReference type="ARBA" id="ARBA00023264"/>
    </source>
</evidence>
<comment type="similarity">
    <text evidence="2 12">Belongs to the CDP-alcohol phosphatidyltransferase class-I family.</text>
</comment>
<keyword evidence="5 13" id="KW-0812">Transmembrane</keyword>
<comment type="subcellular location">
    <subcellularLocation>
        <location evidence="1">Membrane</location>
        <topology evidence="1">Multi-pass membrane protein</topology>
    </subcellularLocation>
</comment>
<evidence type="ECO:0000256" key="2">
    <source>
        <dbReference type="ARBA" id="ARBA00010441"/>
    </source>
</evidence>
<dbReference type="GO" id="GO:0046474">
    <property type="term" value="P:glycerophospholipid biosynthetic process"/>
    <property type="evidence" value="ECO:0007669"/>
    <property type="project" value="TreeGrafter"/>
</dbReference>
<evidence type="ECO:0000256" key="3">
    <source>
        <dbReference type="ARBA" id="ARBA00022516"/>
    </source>
</evidence>
<gene>
    <name evidence="14" type="primary">pgsA</name>
    <name evidence="14" type="ordered locus">MMOB3570</name>
</gene>
<feature type="transmembrane region" description="Helical" evidence="13">
    <location>
        <begin position="159"/>
        <end position="177"/>
    </location>
</feature>
<evidence type="ECO:0000256" key="6">
    <source>
        <dbReference type="ARBA" id="ARBA00022989"/>
    </source>
</evidence>
<dbReference type="KEGG" id="mmo:MMOB3570"/>
<dbReference type="PIRSF" id="PIRSF000847">
    <property type="entry name" value="Phos_ph_gly_syn"/>
    <property type="match status" value="1"/>
</dbReference>
<proteinExistence type="inferred from homology"/>
<dbReference type="OrthoDB" id="9796672at2"/>
<evidence type="ECO:0000256" key="9">
    <source>
        <dbReference type="ARBA" id="ARBA00023209"/>
    </source>
</evidence>
<keyword evidence="4 12" id="KW-0808">Transferase</keyword>
<dbReference type="AlphaFoldDB" id="Q6KHT5"/>
<evidence type="ECO:0000256" key="7">
    <source>
        <dbReference type="ARBA" id="ARBA00023098"/>
    </source>
</evidence>
<dbReference type="PROSITE" id="PS00379">
    <property type="entry name" value="CDP_ALCOHOL_P_TRANSF"/>
    <property type="match status" value="1"/>
</dbReference>
<keyword evidence="9" id="KW-0594">Phospholipid biosynthesis</keyword>
<dbReference type="RefSeq" id="WP_011264877.1">
    <property type="nucleotide sequence ID" value="NC_006908.1"/>
</dbReference>
<evidence type="ECO:0000256" key="12">
    <source>
        <dbReference type="RuleBase" id="RU003750"/>
    </source>
</evidence>
<keyword evidence="7" id="KW-0443">Lipid metabolism</keyword>
<accession>Q6KHT5</accession>
<feature type="transmembrane region" description="Helical" evidence="13">
    <location>
        <begin position="128"/>
        <end position="147"/>
    </location>
</feature>
<keyword evidence="3" id="KW-0444">Lipid biosynthesis</keyword>
<dbReference type="InterPro" id="IPR048254">
    <property type="entry name" value="CDP_ALCOHOL_P_TRANSF_CS"/>
</dbReference>
<evidence type="ECO:0000256" key="8">
    <source>
        <dbReference type="ARBA" id="ARBA00023136"/>
    </source>
</evidence>
<dbReference type="InterPro" id="IPR004570">
    <property type="entry name" value="Phosphatidylglycerol_P_synth"/>
</dbReference>
<feature type="transmembrane region" description="Helical" evidence="13">
    <location>
        <begin position="9"/>
        <end position="28"/>
    </location>
</feature>
<sequence>MNLANRITVFRLIIFFPFVILLSLFYFFRSQNEYLYSAAAIFVLAMFSDFLDGYIARKQNTITTFGKLFDPLADKIITNTALIALSVFGYLPIFVTALFIARDIIVDGSRNIAAANKIEIAASIWGKYKTIIVSIGVSIVLFLAPIFNTNNIIMQIINIPIYIGLILSLVSGIQYLSKIKEYINAK</sequence>
<keyword evidence="8 13" id="KW-0472">Membrane</keyword>
<dbReference type="PANTHER" id="PTHR14269:SF62">
    <property type="entry name" value="CDP-DIACYLGLYCEROL--GLYCEROL-3-PHOSPHATE 3-PHOSPHATIDYLTRANSFERASE 1, CHLOROPLASTIC"/>
    <property type="match status" value="1"/>
</dbReference>
<keyword evidence="15" id="KW-1185">Reference proteome</keyword>
<name>Q6KHT5_MYCM1</name>
<feature type="transmembrane region" description="Helical" evidence="13">
    <location>
        <begin position="34"/>
        <end position="55"/>
    </location>
</feature>
<dbReference type="GO" id="GO:0008444">
    <property type="term" value="F:CDP-diacylglycerol-glycerol-3-phosphate 3-phosphatidyltransferase activity"/>
    <property type="evidence" value="ECO:0007669"/>
    <property type="project" value="UniProtKB-UniRule"/>
</dbReference>
<evidence type="ECO:0000256" key="11">
    <source>
        <dbReference type="NCBIfam" id="TIGR00560"/>
    </source>
</evidence>
<dbReference type="GO" id="GO:0016020">
    <property type="term" value="C:membrane"/>
    <property type="evidence" value="ECO:0007669"/>
    <property type="project" value="UniProtKB-SubCell"/>
</dbReference>
<dbReference type="InterPro" id="IPR050324">
    <property type="entry name" value="CDP-alcohol_PTase-I"/>
</dbReference>
<dbReference type="EC" id="2.7.8.5" evidence="11"/>
<evidence type="ECO:0000256" key="5">
    <source>
        <dbReference type="ARBA" id="ARBA00022692"/>
    </source>
</evidence>
<dbReference type="EMBL" id="AE017308">
    <property type="protein sequence ID" value="AAT27843.1"/>
    <property type="molecule type" value="Genomic_DNA"/>
</dbReference>
<evidence type="ECO:0000256" key="13">
    <source>
        <dbReference type="SAM" id="Phobius"/>
    </source>
</evidence>
<reference evidence="14 15" key="1">
    <citation type="journal article" date="2004" name="Genome Res.">
        <title>The complete genome and proteome of Mycoplasma mobile.</title>
        <authorList>
            <person name="Jaffe J.D."/>
            <person name="Stange-Thomann N."/>
            <person name="Smith C."/>
            <person name="DeCaprio D."/>
            <person name="Fisher S."/>
            <person name="Butler J."/>
            <person name="Calvo S."/>
            <person name="Elkins T."/>
            <person name="FitzGerald M.G."/>
            <person name="Hafez N."/>
            <person name="Kodira C.D."/>
            <person name="Major J."/>
            <person name="Wang S."/>
            <person name="Wilkinson J."/>
            <person name="Nicol R."/>
            <person name="Nusbaum C."/>
            <person name="Birren B."/>
            <person name="Berg H.C."/>
            <person name="Church G.M."/>
        </authorList>
    </citation>
    <scope>NUCLEOTIDE SEQUENCE [LARGE SCALE GENOMIC DNA]</scope>
    <source>
        <strain evidence="15">ATCC 43663 / 163K / NCTC 11711</strain>
    </source>
</reference>
<dbReference type="Gene3D" id="1.20.120.1760">
    <property type="match status" value="1"/>
</dbReference>
<dbReference type="eggNOG" id="COG0558">
    <property type="taxonomic scope" value="Bacteria"/>
</dbReference>
<dbReference type="Pfam" id="PF01066">
    <property type="entry name" value="CDP-OH_P_transf"/>
    <property type="match status" value="1"/>
</dbReference>
<evidence type="ECO:0000313" key="14">
    <source>
        <dbReference type="EMBL" id="AAT27843.1"/>
    </source>
</evidence>
<protein>
    <recommendedName>
        <fullName evidence="11">CDP-diacylglycerol--glycerol-3-phosphate 3-phosphatidyltransferase</fullName>
        <ecNumber evidence="11">2.7.8.5</ecNumber>
    </recommendedName>
</protein>
<dbReference type="NCBIfam" id="TIGR00560">
    <property type="entry name" value="pgsA"/>
    <property type="match status" value="1"/>
</dbReference>
<evidence type="ECO:0000313" key="15">
    <source>
        <dbReference type="Proteomes" id="UP000009072"/>
    </source>
</evidence>
<dbReference type="Proteomes" id="UP000009072">
    <property type="component" value="Chromosome"/>
</dbReference>
<dbReference type="HOGENOM" id="CLU_051314_2_3_14"/>
<dbReference type="STRING" id="267748.MMOB3570"/>
<dbReference type="InterPro" id="IPR000462">
    <property type="entry name" value="CDP-OH_P_trans"/>
</dbReference>
<keyword evidence="6 13" id="KW-1133">Transmembrane helix</keyword>
<evidence type="ECO:0000256" key="1">
    <source>
        <dbReference type="ARBA" id="ARBA00004141"/>
    </source>
</evidence>
<dbReference type="InterPro" id="IPR043130">
    <property type="entry name" value="CDP-OH_PTrfase_TM_dom"/>
</dbReference>
<organism evidence="14 15">
    <name type="scientific">Mycoplasma mobile (strain ATCC 43663 / 163K / NCTC 11711)</name>
    <name type="common">Mesomycoplasma mobile</name>
    <dbReference type="NCBI Taxonomy" id="267748"/>
    <lineage>
        <taxon>Bacteria</taxon>
        <taxon>Bacillati</taxon>
        <taxon>Mycoplasmatota</taxon>
        <taxon>Mycoplasmoidales</taxon>
        <taxon>Metamycoplasmataceae</taxon>
        <taxon>Mesomycoplasma</taxon>
    </lineage>
</organism>